<feature type="region of interest" description="Disordered" evidence="1">
    <location>
        <begin position="212"/>
        <end position="232"/>
    </location>
</feature>
<accession>A0A7L5DYE1</accession>
<dbReference type="SUPFAM" id="SSF52833">
    <property type="entry name" value="Thioredoxin-like"/>
    <property type="match status" value="1"/>
</dbReference>
<dbReference type="PANTHER" id="PTHR13887:SF41">
    <property type="entry name" value="THIOREDOXIN SUPERFAMILY PROTEIN"/>
    <property type="match status" value="1"/>
</dbReference>
<dbReference type="InterPro" id="IPR036249">
    <property type="entry name" value="Thioredoxin-like_sf"/>
</dbReference>
<feature type="domain" description="DSBA-like thioredoxin" evidence="2">
    <location>
        <begin position="3"/>
        <end position="205"/>
    </location>
</feature>
<dbReference type="CDD" id="cd03024">
    <property type="entry name" value="DsbA_FrnE"/>
    <property type="match status" value="1"/>
</dbReference>
<dbReference type="Gene3D" id="3.40.30.10">
    <property type="entry name" value="Glutaredoxin"/>
    <property type="match status" value="1"/>
</dbReference>
<dbReference type="EMBL" id="CP051682">
    <property type="protein sequence ID" value="QJD95127.1"/>
    <property type="molecule type" value="Genomic_DNA"/>
</dbReference>
<dbReference type="KEGG" id="mrob:HH214_04160"/>
<gene>
    <name evidence="3" type="ORF">HH214_04160</name>
</gene>
<dbReference type="RefSeq" id="WP_169606144.1">
    <property type="nucleotide sequence ID" value="NZ_CP051682.1"/>
</dbReference>
<evidence type="ECO:0000259" key="2">
    <source>
        <dbReference type="Pfam" id="PF01323"/>
    </source>
</evidence>
<dbReference type="InterPro" id="IPR001853">
    <property type="entry name" value="DSBA-like_thioredoxin_dom"/>
</dbReference>
<dbReference type="Proteomes" id="UP000503278">
    <property type="component" value="Chromosome"/>
</dbReference>
<evidence type="ECO:0000313" key="3">
    <source>
        <dbReference type="EMBL" id="QJD95127.1"/>
    </source>
</evidence>
<dbReference type="PANTHER" id="PTHR13887">
    <property type="entry name" value="GLUTATHIONE S-TRANSFERASE KAPPA"/>
    <property type="match status" value="1"/>
</dbReference>
<name>A0A7L5DYE1_9SPHI</name>
<dbReference type="GO" id="GO:0016491">
    <property type="term" value="F:oxidoreductase activity"/>
    <property type="evidence" value="ECO:0007669"/>
    <property type="project" value="InterPro"/>
</dbReference>
<protein>
    <submittedName>
        <fullName evidence="3">DsbA family oxidoreductase</fullName>
    </submittedName>
</protein>
<evidence type="ECO:0000256" key="1">
    <source>
        <dbReference type="SAM" id="MobiDB-lite"/>
    </source>
</evidence>
<sequence>MKVEIWSDVMCPFCYIGKRRFEEALSHFDHQDEVQVEWKSFQLNPLLKTDTSISVYQSLADSKGWQPEYARQVTEQVTELAAQVGLTYNFDFAVVANSFNAHRLSQLAKKHNLSDAAEEQLFRAYFTDGKNIDDQDTLLDIGLRIGLDAEEVKQALQSDAYTNAVHQDIYEAETLNIRGVPFFVLDDKYAVSGAQPAEVFLNTLQTAYLDQQQETTTSATEGPACDADGNCE</sequence>
<keyword evidence="4" id="KW-1185">Reference proteome</keyword>
<reference evidence="3 4" key="1">
    <citation type="submission" date="2020-04" db="EMBL/GenBank/DDBJ databases">
        <title>Genome sequencing of novel species.</title>
        <authorList>
            <person name="Heo J."/>
            <person name="Kim S.-J."/>
            <person name="Kim J.-S."/>
            <person name="Hong S.-B."/>
            <person name="Kwon S.-W."/>
        </authorList>
    </citation>
    <scope>NUCLEOTIDE SEQUENCE [LARGE SCALE GENOMIC DNA]</scope>
    <source>
        <strain evidence="3 4">F39-2</strain>
    </source>
</reference>
<dbReference type="AlphaFoldDB" id="A0A7L5DYE1"/>
<organism evidence="3 4">
    <name type="scientific">Mucilaginibacter robiniae</name>
    <dbReference type="NCBI Taxonomy" id="2728022"/>
    <lineage>
        <taxon>Bacteria</taxon>
        <taxon>Pseudomonadati</taxon>
        <taxon>Bacteroidota</taxon>
        <taxon>Sphingobacteriia</taxon>
        <taxon>Sphingobacteriales</taxon>
        <taxon>Sphingobacteriaceae</taxon>
        <taxon>Mucilaginibacter</taxon>
    </lineage>
</organism>
<dbReference type="Pfam" id="PF01323">
    <property type="entry name" value="DSBA"/>
    <property type="match status" value="1"/>
</dbReference>
<proteinExistence type="predicted"/>
<evidence type="ECO:0000313" key="4">
    <source>
        <dbReference type="Proteomes" id="UP000503278"/>
    </source>
</evidence>